<sequence length="83" mass="9085">MKDHIEPLSKCQLFEAIRHHAKIYREQDRLHGDAVIAGDLDLADSHLEASSDAFAECVFAMAMAEECGLMDELAGFLTASYGG</sequence>
<dbReference type="EMBL" id="BMYI01000044">
    <property type="protein sequence ID" value="GHC41660.1"/>
    <property type="molecule type" value="Genomic_DNA"/>
</dbReference>
<dbReference type="Proteomes" id="UP000658305">
    <property type="component" value="Unassembled WGS sequence"/>
</dbReference>
<evidence type="ECO:0000313" key="2">
    <source>
        <dbReference type="Proteomes" id="UP000658305"/>
    </source>
</evidence>
<dbReference type="RefSeq" id="WP_189383043.1">
    <property type="nucleotide sequence ID" value="NZ_BMYI01000044.1"/>
</dbReference>
<accession>A0ABQ3FTT7</accession>
<organism evidence="1 2">
    <name type="scientific">Gemmobacter nanjingensis</name>
    <dbReference type="NCBI Taxonomy" id="488454"/>
    <lineage>
        <taxon>Bacteria</taxon>
        <taxon>Pseudomonadati</taxon>
        <taxon>Pseudomonadota</taxon>
        <taxon>Alphaproteobacteria</taxon>
        <taxon>Rhodobacterales</taxon>
        <taxon>Paracoccaceae</taxon>
        <taxon>Gemmobacter</taxon>
    </lineage>
</organism>
<keyword evidence="2" id="KW-1185">Reference proteome</keyword>
<proteinExistence type="predicted"/>
<evidence type="ECO:0000313" key="1">
    <source>
        <dbReference type="EMBL" id="GHC41660.1"/>
    </source>
</evidence>
<gene>
    <name evidence="1" type="ORF">GCM10007291_49480</name>
</gene>
<name>A0ABQ3FTT7_9RHOB</name>
<protein>
    <submittedName>
        <fullName evidence="1">Uncharacterized protein</fullName>
    </submittedName>
</protein>
<comment type="caution">
    <text evidence="1">The sequence shown here is derived from an EMBL/GenBank/DDBJ whole genome shotgun (WGS) entry which is preliminary data.</text>
</comment>
<reference evidence="2" key="1">
    <citation type="journal article" date="2019" name="Int. J. Syst. Evol. Microbiol.">
        <title>The Global Catalogue of Microorganisms (GCM) 10K type strain sequencing project: providing services to taxonomists for standard genome sequencing and annotation.</title>
        <authorList>
            <consortium name="The Broad Institute Genomics Platform"/>
            <consortium name="The Broad Institute Genome Sequencing Center for Infectious Disease"/>
            <person name="Wu L."/>
            <person name="Ma J."/>
        </authorList>
    </citation>
    <scope>NUCLEOTIDE SEQUENCE [LARGE SCALE GENOMIC DNA]</scope>
    <source>
        <strain evidence="2">KCTC 23298</strain>
    </source>
</reference>